<accession>A0A1H5CAF9</accession>
<evidence type="ECO:0000256" key="13">
    <source>
        <dbReference type="PIRNR" id="PIRNR006107"/>
    </source>
</evidence>
<dbReference type="CDD" id="cd03109">
    <property type="entry name" value="DTBS"/>
    <property type="match status" value="1"/>
</dbReference>
<evidence type="ECO:0000313" key="16">
    <source>
        <dbReference type="EMBL" id="SED63605.1"/>
    </source>
</evidence>
<dbReference type="InterPro" id="IPR042113">
    <property type="entry name" value="P_AcTrfase_dom1"/>
</dbReference>
<dbReference type="InterPro" id="IPR050500">
    <property type="entry name" value="Phos_Acetyltrans/Butyryltrans"/>
</dbReference>
<evidence type="ECO:0000256" key="12">
    <source>
        <dbReference type="ARBA" id="ARBA00049955"/>
    </source>
</evidence>
<evidence type="ECO:0000256" key="1">
    <source>
        <dbReference type="ARBA" id="ARBA00000705"/>
    </source>
</evidence>
<dbReference type="STRING" id="67331.SAMN04490357_5359"/>
<comment type="function">
    <text evidence="12 13">Involved in acetate metabolism.</text>
</comment>
<dbReference type="AlphaFoldDB" id="A0A1H5CAF9"/>
<dbReference type="SUPFAM" id="SSF75138">
    <property type="entry name" value="HprK N-terminal domain-like"/>
    <property type="match status" value="1"/>
</dbReference>
<evidence type="ECO:0000256" key="8">
    <source>
        <dbReference type="ARBA" id="ARBA00022490"/>
    </source>
</evidence>
<dbReference type="NCBIfam" id="NF004167">
    <property type="entry name" value="PRK05632.1"/>
    <property type="match status" value="1"/>
</dbReference>
<dbReference type="SUPFAM" id="SSF53659">
    <property type="entry name" value="Isocitrate/Isopropylmalate dehydrogenase-like"/>
    <property type="match status" value="1"/>
</dbReference>
<protein>
    <recommendedName>
        <fullName evidence="7 13">Phosphate acetyltransferase</fullName>
        <ecNumber evidence="6 13">2.3.1.8</ecNumber>
    </recommendedName>
    <alternativeName>
        <fullName evidence="11 13">Phosphotransacetylase</fullName>
    </alternativeName>
</protein>
<dbReference type="Gene3D" id="3.40.50.10950">
    <property type="match status" value="1"/>
</dbReference>
<dbReference type="PANTHER" id="PTHR43356">
    <property type="entry name" value="PHOSPHATE ACETYLTRANSFERASE"/>
    <property type="match status" value="1"/>
</dbReference>
<name>A0A1H5CAF9_9ACTN</name>
<dbReference type="PIRSF" id="PIRSF006107">
    <property type="entry name" value="PhpActrans_proteobac"/>
    <property type="match status" value="1"/>
</dbReference>
<sequence length="699" mass="74532">MTRSVYVTGIDRGDGRQVVELGVMELLTRQADRVGVFRPLVHDGPDRMFDLLRARYRLSQDPATVVGMDYREASALQAERGTDELVSALVDRFHRLARDYDVVLVLGTDYAATQLPDELALNARLANEFGASVLPVVGGRAHSAESVRAEVRNAYRAYHGLGCDVLAMIANRVAREDRDDLAARLSSRLPVPCYVLPDEPALSAPTVAQIAQALDAKVLLGDDSGLARDTLDFVFGGAMLPNFLPALTPGCLVVTPGDRADLVVGALAAHSAGTPPIAGVLLTLDEVPSEEILTLAARLAPGTPVLSVRGNSFPTAERLFSLEGRMTAATPRKAETALGLFERHVDTVDLASRVAASSGDRVTPMMFEHKLLERARADRRRVVLPEGTEERVLHAAEVLMRRGVCELTLLGPVDRIRKQAADLGIDLGDTRLIDPATSELRDAFAEKYAALRAHKGVTVELAYDVVSDVNYFGTLMVEEGLADGMVSGSVHSTAATIRPAFEIIKTRPEASIVSSVFFMCLADKVLVYGDCAVNPDPDAEQLADIAVQSAVTAARFGVEPRIAMLSYSTGTSGSGADVDKVRAATELVRARRPDLKIEGPIQYDAAVEPSVAATKLPGSEVAGQATVLIFPDLNTGNNTYKAVQRSAGAIAVGPVLQGLRKPVNDLSRGALVQDIVTTVAITAIQAQTSADRAESVPVP</sequence>
<dbReference type="PANTHER" id="PTHR43356:SF3">
    <property type="entry name" value="PHOSPHATE ACETYLTRANSFERASE"/>
    <property type="match status" value="1"/>
</dbReference>
<evidence type="ECO:0000256" key="10">
    <source>
        <dbReference type="ARBA" id="ARBA00023315"/>
    </source>
</evidence>
<organism evidence="16 17">
    <name type="scientific">Streptomyces misionensis</name>
    <dbReference type="NCBI Taxonomy" id="67331"/>
    <lineage>
        <taxon>Bacteria</taxon>
        <taxon>Bacillati</taxon>
        <taxon>Actinomycetota</taxon>
        <taxon>Actinomycetes</taxon>
        <taxon>Kitasatosporales</taxon>
        <taxon>Streptomycetaceae</taxon>
        <taxon>Streptomyces</taxon>
    </lineage>
</organism>
<evidence type="ECO:0000259" key="15">
    <source>
        <dbReference type="Pfam" id="PF07085"/>
    </source>
</evidence>
<dbReference type="InterPro" id="IPR010766">
    <property type="entry name" value="DRTGG"/>
</dbReference>
<comment type="similarity">
    <text evidence="4 13">In the C-terminal section; belongs to the phosphate acetyltransferase and butyryltransferase family.</text>
</comment>
<proteinExistence type="inferred from homology"/>
<dbReference type="InterPro" id="IPR004614">
    <property type="entry name" value="P_AcTrfase"/>
</dbReference>
<dbReference type="Gene3D" id="3.40.50.300">
    <property type="entry name" value="P-loop containing nucleotide triphosphate hydrolases"/>
    <property type="match status" value="1"/>
</dbReference>
<keyword evidence="9 13" id="KW-0808">Transferase</keyword>
<dbReference type="Proteomes" id="UP000182375">
    <property type="component" value="Unassembled WGS sequence"/>
</dbReference>
<comment type="similarity">
    <text evidence="5 13">In the N-terminal section; belongs to the CobB/CobQ family.</text>
</comment>
<evidence type="ECO:0000256" key="3">
    <source>
        <dbReference type="ARBA" id="ARBA00004989"/>
    </source>
</evidence>
<dbReference type="GO" id="GO:0006085">
    <property type="term" value="P:acetyl-CoA biosynthetic process"/>
    <property type="evidence" value="ECO:0007669"/>
    <property type="project" value="UniProtKB-UniPathway"/>
</dbReference>
<dbReference type="UniPathway" id="UPA00340">
    <property type="reaction ID" value="UER00459"/>
</dbReference>
<dbReference type="NCBIfam" id="TIGR00651">
    <property type="entry name" value="pta"/>
    <property type="match status" value="1"/>
</dbReference>
<gene>
    <name evidence="16" type="ORF">SAMN04490357_5359</name>
</gene>
<evidence type="ECO:0000256" key="4">
    <source>
        <dbReference type="ARBA" id="ARBA00008756"/>
    </source>
</evidence>
<comment type="pathway">
    <text evidence="3 13">Metabolic intermediate biosynthesis; acetyl-CoA biosynthesis; acetyl-CoA from acetate: step 2/2.</text>
</comment>
<evidence type="ECO:0000256" key="2">
    <source>
        <dbReference type="ARBA" id="ARBA00004496"/>
    </source>
</evidence>
<feature type="domain" description="Phosphate acetyl/butaryl transferase" evidence="14">
    <location>
        <begin position="366"/>
        <end position="683"/>
    </location>
</feature>
<evidence type="ECO:0000259" key="14">
    <source>
        <dbReference type="Pfam" id="PF01515"/>
    </source>
</evidence>
<comment type="subcellular location">
    <subcellularLocation>
        <location evidence="2 13">Cytoplasm</location>
    </subcellularLocation>
</comment>
<feature type="domain" description="DRTGG" evidence="15">
    <location>
        <begin position="209"/>
        <end position="319"/>
    </location>
</feature>
<dbReference type="EC" id="2.3.1.8" evidence="6 13"/>
<reference evidence="16 17" key="1">
    <citation type="submission" date="2016-10" db="EMBL/GenBank/DDBJ databases">
        <authorList>
            <person name="de Groot N.N."/>
        </authorList>
    </citation>
    <scope>NUCLEOTIDE SEQUENCE [LARGE SCALE GENOMIC DNA]</scope>
    <source>
        <strain evidence="16 17">DSM 40306</strain>
    </source>
</reference>
<evidence type="ECO:0000256" key="9">
    <source>
        <dbReference type="ARBA" id="ARBA00022679"/>
    </source>
</evidence>
<dbReference type="InterPro" id="IPR016475">
    <property type="entry name" value="P-Actrans_bac"/>
</dbReference>
<dbReference type="InterPro" id="IPR002505">
    <property type="entry name" value="PTA_PTB"/>
</dbReference>
<dbReference type="GO" id="GO:0008959">
    <property type="term" value="F:phosphate acetyltransferase activity"/>
    <property type="evidence" value="ECO:0007669"/>
    <property type="project" value="UniProtKB-EC"/>
</dbReference>
<evidence type="ECO:0000256" key="11">
    <source>
        <dbReference type="ARBA" id="ARBA00031108"/>
    </source>
</evidence>
<evidence type="ECO:0000256" key="5">
    <source>
        <dbReference type="ARBA" id="ARBA00009786"/>
    </source>
</evidence>
<evidence type="ECO:0000256" key="7">
    <source>
        <dbReference type="ARBA" id="ARBA00021528"/>
    </source>
</evidence>
<keyword evidence="10 13" id="KW-0012">Acyltransferase</keyword>
<keyword evidence="8 13" id="KW-0963">Cytoplasm</keyword>
<dbReference type="InterPro" id="IPR042112">
    <property type="entry name" value="P_AcTrfase_dom2"/>
</dbReference>
<evidence type="ECO:0000256" key="6">
    <source>
        <dbReference type="ARBA" id="ARBA00012707"/>
    </source>
</evidence>
<dbReference type="GeneID" id="95514437"/>
<dbReference type="RefSeq" id="WP_074993315.1">
    <property type="nucleotide sequence ID" value="NZ_FNTD01000004.1"/>
</dbReference>
<dbReference type="NCBIfam" id="NF007233">
    <property type="entry name" value="PRK09653.1"/>
    <property type="match status" value="1"/>
</dbReference>
<dbReference type="Pfam" id="PF01515">
    <property type="entry name" value="PTA_PTB"/>
    <property type="match status" value="1"/>
</dbReference>
<dbReference type="SUPFAM" id="SSF52540">
    <property type="entry name" value="P-loop containing nucleoside triphosphate hydrolases"/>
    <property type="match status" value="1"/>
</dbReference>
<dbReference type="Pfam" id="PF07085">
    <property type="entry name" value="DRTGG"/>
    <property type="match status" value="1"/>
</dbReference>
<dbReference type="Gene3D" id="3.40.50.10750">
    <property type="entry name" value="Isocitrate/Isopropylmalate dehydrogenase-like"/>
    <property type="match status" value="1"/>
</dbReference>
<evidence type="ECO:0000313" key="17">
    <source>
        <dbReference type="Proteomes" id="UP000182375"/>
    </source>
</evidence>
<dbReference type="EMBL" id="FNTD01000004">
    <property type="protein sequence ID" value="SED63605.1"/>
    <property type="molecule type" value="Genomic_DNA"/>
</dbReference>
<comment type="catalytic activity">
    <reaction evidence="1 13">
        <text>acetyl-CoA + phosphate = acetyl phosphate + CoA</text>
        <dbReference type="Rhea" id="RHEA:19521"/>
        <dbReference type="ChEBI" id="CHEBI:22191"/>
        <dbReference type="ChEBI" id="CHEBI:43474"/>
        <dbReference type="ChEBI" id="CHEBI:57287"/>
        <dbReference type="ChEBI" id="CHEBI:57288"/>
        <dbReference type="EC" id="2.3.1.8"/>
    </reaction>
</comment>
<dbReference type="InterPro" id="IPR028979">
    <property type="entry name" value="Ser_kin/Pase_Hpr-like_N_sf"/>
</dbReference>
<dbReference type="FunFam" id="3.40.50.10750:FF:000001">
    <property type="entry name" value="Phosphate acetyltransferase"/>
    <property type="match status" value="1"/>
</dbReference>
<comment type="domain">
    <text evidence="13">The N-terminal region seems to be important for proper quaternary structure. The C-terminal region contains the substrate-binding site.</text>
</comment>
<dbReference type="Pfam" id="PF13500">
    <property type="entry name" value="AAA_26"/>
    <property type="match status" value="1"/>
</dbReference>
<dbReference type="InterPro" id="IPR027417">
    <property type="entry name" value="P-loop_NTPase"/>
</dbReference>
<dbReference type="Gene3D" id="3.40.1390.20">
    <property type="entry name" value="HprK N-terminal domain-like"/>
    <property type="match status" value="1"/>
</dbReference>
<dbReference type="GO" id="GO:0005737">
    <property type="term" value="C:cytoplasm"/>
    <property type="evidence" value="ECO:0007669"/>
    <property type="project" value="UniProtKB-SubCell"/>
</dbReference>